<dbReference type="PANTHER" id="PTHR33112">
    <property type="entry name" value="DOMAIN PROTEIN, PUTATIVE-RELATED"/>
    <property type="match status" value="1"/>
</dbReference>
<accession>A0A2J6R293</accession>
<dbReference type="EMBL" id="KZ613958">
    <property type="protein sequence ID" value="PMD32643.1"/>
    <property type="molecule type" value="Genomic_DNA"/>
</dbReference>
<dbReference type="Pfam" id="PF06985">
    <property type="entry name" value="HET"/>
    <property type="match status" value="1"/>
</dbReference>
<evidence type="ECO:0000313" key="3">
    <source>
        <dbReference type="Proteomes" id="UP000235786"/>
    </source>
</evidence>
<dbReference type="AlphaFoldDB" id="A0A2J6R293"/>
<dbReference type="PANTHER" id="PTHR33112:SF16">
    <property type="entry name" value="HETEROKARYON INCOMPATIBILITY DOMAIN-CONTAINING PROTEIN"/>
    <property type="match status" value="1"/>
</dbReference>
<dbReference type="OrthoDB" id="5125733at2759"/>
<gene>
    <name evidence="2" type="ORF">L207DRAFT_571933</name>
</gene>
<reference evidence="2 3" key="1">
    <citation type="submission" date="2016-04" db="EMBL/GenBank/DDBJ databases">
        <title>A degradative enzymes factory behind the ericoid mycorrhizal symbiosis.</title>
        <authorList>
            <consortium name="DOE Joint Genome Institute"/>
            <person name="Martino E."/>
            <person name="Morin E."/>
            <person name="Grelet G."/>
            <person name="Kuo A."/>
            <person name="Kohler A."/>
            <person name="Daghino S."/>
            <person name="Barry K."/>
            <person name="Choi C."/>
            <person name="Cichocki N."/>
            <person name="Clum A."/>
            <person name="Copeland A."/>
            <person name="Hainaut M."/>
            <person name="Haridas S."/>
            <person name="Labutti K."/>
            <person name="Lindquist E."/>
            <person name="Lipzen A."/>
            <person name="Khouja H.-R."/>
            <person name="Murat C."/>
            <person name="Ohm R."/>
            <person name="Olson A."/>
            <person name="Spatafora J."/>
            <person name="Veneault-Fourrey C."/>
            <person name="Henrissat B."/>
            <person name="Grigoriev I."/>
            <person name="Martin F."/>
            <person name="Perotto S."/>
        </authorList>
    </citation>
    <scope>NUCLEOTIDE SEQUENCE [LARGE SCALE GENOMIC DNA]</scope>
    <source>
        <strain evidence="2 3">F</strain>
    </source>
</reference>
<feature type="domain" description="Heterokaryon incompatibility" evidence="1">
    <location>
        <begin position="190"/>
        <end position="287"/>
    </location>
</feature>
<name>A0A2J6R293_HYAVF</name>
<dbReference type="Proteomes" id="UP000235786">
    <property type="component" value="Unassembled WGS sequence"/>
</dbReference>
<organism evidence="2 3">
    <name type="scientific">Hyaloscypha variabilis (strain UAMH 11265 / GT02V1 / F)</name>
    <name type="common">Meliniomyces variabilis</name>
    <dbReference type="NCBI Taxonomy" id="1149755"/>
    <lineage>
        <taxon>Eukaryota</taxon>
        <taxon>Fungi</taxon>
        <taxon>Dikarya</taxon>
        <taxon>Ascomycota</taxon>
        <taxon>Pezizomycotina</taxon>
        <taxon>Leotiomycetes</taxon>
        <taxon>Helotiales</taxon>
        <taxon>Hyaloscyphaceae</taxon>
        <taxon>Hyaloscypha</taxon>
        <taxon>Hyaloscypha variabilis</taxon>
    </lineage>
</organism>
<sequence>MQPPVEFDMNVTKANLVSSIDQTPNAASRYHTCAYCEHATFDLVPSNRVPMQPKSGLKRFVSRQSQPSSSWAAPLLQIPIDEARKATEAGCLLFRYHPLPDSMIRLMDDLTMILGSPVSKWLPPLVGNLDPRSVRSLDFARRCLSECLKTHKKCNPIRVLLQPSRLLDIASPRSATDTIVLVRPEEGVTYTVLSYCWGGGVGFKTTTCTLAYAETGLGLSEVPQTIQDAVFVALELRLRYIWIDRLRIVQDDYEEFSKEIQKMHDIYAGARVNITAGSAASSQDGFLHPFSRSIALCIPMRYPTGE</sequence>
<protein>
    <recommendedName>
        <fullName evidence="1">Heterokaryon incompatibility domain-containing protein</fullName>
    </recommendedName>
</protein>
<proteinExistence type="predicted"/>
<dbReference type="STRING" id="1149755.A0A2J6R293"/>
<keyword evidence="3" id="KW-1185">Reference proteome</keyword>
<evidence type="ECO:0000259" key="1">
    <source>
        <dbReference type="Pfam" id="PF06985"/>
    </source>
</evidence>
<dbReference type="InterPro" id="IPR010730">
    <property type="entry name" value="HET"/>
</dbReference>
<evidence type="ECO:0000313" key="2">
    <source>
        <dbReference type="EMBL" id="PMD32643.1"/>
    </source>
</evidence>